<evidence type="ECO:0000256" key="1">
    <source>
        <dbReference type="SAM" id="MobiDB-lite"/>
    </source>
</evidence>
<keyword evidence="3" id="KW-1185">Reference proteome</keyword>
<reference evidence="2 3" key="1">
    <citation type="submission" date="2022-01" db="EMBL/GenBank/DDBJ databases">
        <authorList>
            <person name="Xiong W."/>
            <person name="Schranz E."/>
        </authorList>
    </citation>
    <scope>NUCLEOTIDE SEQUENCE [LARGE SCALE GENOMIC DNA]</scope>
</reference>
<dbReference type="PANTHER" id="PTHR34962:SF1">
    <property type="entry name" value="EMBRYO DEFECTIVE 1703-RELATED"/>
    <property type="match status" value="1"/>
</dbReference>
<sequence length="1020" mass="117158">MDVLKPLSTQNPQIFYGSSLSSIRNSIKVYRSKDPPNFRRPFFKFRLNTSPILLNFPLQSSRNFRVSVRFDRPTKRRKNHLREKLIEEQVRLNPSINHDPSSKLENPVRKIDDINDSVSNLVNFNDDVDYPVPVPDNSKVSDSTDALKSNNVLWDQLDSWASQYKADTEFWGIGSNPIFTVLQDSSGKIEKVDVNEDEILRRNQIEPSIYNLKEVEHVKQVQDKISHAKFLAKEMEIGKTVLPPNSSVAKFVNSGEKSGFLGTIQSFTSKPGFLPKFSKVGVSIFCGFLVFLALKGVFGKEKGDKEEYSSLEKEMLRRKIKARSVKEKSIKGSVEVIQDSKKPEMVFTERPRVDKEELMNSIVKVKSLNDNSFDFDDKIEEIRAMARHAREIEKTDSNKSNEDNNESINNEPNEKEVNRIEPTFLDNPEKGNIVNSDVLKLEVPNNNGSVAQGVDTEKAEKKSVRILSSVKEAREYLDKKKLDKKEKGNIGNPDVPKIANDGEIPMASKIGEEDEKSECVKGSNEKVKELGRTDREKWMEDNFHEFKPIVEKIRGGFRENYMVAREKVKEDVNLILELKMLENDENESEFEWMKDEKLKEIVFQVRENELMGRDPFYLMDSEDKDLFFKGLEKKVEKENEKLRVLHEYVHSNIENLDYGADGISLYDPPEKVIPRWKGPPPSTTITQEFLDHYLDQRKALFAETLGGGNSNLVNIDTQNSLQPQGANEKDEKEGILGSSKTVIEGSDGSIKPGKKSGKEFWQHTKKWSRGFIDSYNAENDPETKAVMKDIGKDLDRWITEKEIQDVADIMDKVPEKGKKVISEKINKLKREMELFGPQAVVSKYSEYGDDEEEIDYYWWLDLPFLLCIELYIDGDEDERIGFYSLEMASDLELDPKPHHIIAFEDAGDCKNLCYIIQAHMEMIGNGNAFVVPQLPKDTYREAKANGFNMTVIRKGELKMDVDQTLEEVEEKIEEIGSKMYHDKIMKGRNVNVDSVMKGVFGLKKPTKRRRSRKKLRRPTI</sequence>
<name>A0AAU9LEX2_9ASTR</name>
<evidence type="ECO:0000313" key="3">
    <source>
        <dbReference type="Proteomes" id="UP001157418"/>
    </source>
</evidence>
<proteinExistence type="predicted"/>
<feature type="region of interest" description="Disordered" evidence="1">
    <location>
        <begin position="484"/>
        <end position="504"/>
    </location>
</feature>
<dbReference type="EMBL" id="CAKMRJ010000001">
    <property type="protein sequence ID" value="CAH1411976.1"/>
    <property type="molecule type" value="Genomic_DNA"/>
</dbReference>
<gene>
    <name evidence="2" type="ORF">LVIROSA_LOCUS32</name>
</gene>
<feature type="compositionally biased region" description="Basic and acidic residues" evidence="1">
    <location>
        <begin position="391"/>
        <end position="402"/>
    </location>
</feature>
<comment type="caution">
    <text evidence="2">The sequence shown here is derived from an EMBL/GenBank/DDBJ whole genome shotgun (WGS) entry which is preliminary data.</text>
</comment>
<organism evidence="2 3">
    <name type="scientific">Lactuca virosa</name>
    <dbReference type="NCBI Taxonomy" id="75947"/>
    <lineage>
        <taxon>Eukaryota</taxon>
        <taxon>Viridiplantae</taxon>
        <taxon>Streptophyta</taxon>
        <taxon>Embryophyta</taxon>
        <taxon>Tracheophyta</taxon>
        <taxon>Spermatophyta</taxon>
        <taxon>Magnoliopsida</taxon>
        <taxon>eudicotyledons</taxon>
        <taxon>Gunneridae</taxon>
        <taxon>Pentapetalae</taxon>
        <taxon>asterids</taxon>
        <taxon>campanulids</taxon>
        <taxon>Asterales</taxon>
        <taxon>Asteraceae</taxon>
        <taxon>Cichorioideae</taxon>
        <taxon>Cichorieae</taxon>
        <taxon>Lactucinae</taxon>
        <taxon>Lactuca</taxon>
    </lineage>
</organism>
<accession>A0AAU9LEX2</accession>
<dbReference type="Proteomes" id="UP001157418">
    <property type="component" value="Unassembled WGS sequence"/>
</dbReference>
<feature type="region of interest" description="Disordered" evidence="1">
    <location>
        <begin position="720"/>
        <end position="756"/>
    </location>
</feature>
<dbReference type="PANTHER" id="PTHR34962">
    <property type="entry name" value="EMBRYO DEFECTIVE 1703-RELATED"/>
    <property type="match status" value="1"/>
</dbReference>
<feature type="region of interest" description="Disordered" evidence="1">
    <location>
        <begin position="391"/>
        <end position="431"/>
    </location>
</feature>
<protein>
    <submittedName>
        <fullName evidence="2">Uncharacterized protein</fullName>
    </submittedName>
</protein>
<dbReference type="AlphaFoldDB" id="A0AAU9LEX2"/>
<evidence type="ECO:0000313" key="2">
    <source>
        <dbReference type="EMBL" id="CAH1411976.1"/>
    </source>
</evidence>